<evidence type="ECO:0000313" key="2">
    <source>
        <dbReference type="EMBL" id="MFD2256146.1"/>
    </source>
</evidence>
<feature type="signal peptide" evidence="1">
    <location>
        <begin position="1"/>
        <end position="21"/>
    </location>
</feature>
<dbReference type="InterPro" id="IPR029475">
    <property type="entry name" value="DUF6807"/>
</dbReference>
<keyword evidence="3" id="KW-1185">Reference proteome</keyword>
<gene>
    <name evidence="2" type="ORF">ACFSSA_05620</name>
</gene>
<dbReference type="PROSITE" id="PS51257">
    <property type="entry name" value="PROKAR_LIPOPROTEIN"/>
    <property type="match status" value="1"/>
</dbReference>
<sequence length="305" mass="34650">MKPIFLFIGLTLISLSCQLHAVEPANVQESENSISMLWNGRILWRYNHDVGEGKPYFHPLANADGRVFTDVRPKDHPWHRGLWHSWKFINGVNYWEENRRTGLSDGKTSITSFEHKISPDNTVELSLKLSYAPAADPRPLLSESRTITVSAPDATGAYNIVWRSDFTALDQDLVLDRTPPTKEKAYAGYAGYSLRMTEELKAGTFTNSDGLADAKAHAMPARWMSHTSRLSTTVVFMDHPGNFTFPSKWYVGLGTNYMSPAILYDEPYELKAHQRLSLTYKVHVSSRALGQEEIEELWQSWTQPQ</sequence>
<evidence type="ECO:0000256" key="1">
    <source>
        <dbReference type="SAM" id="SignalP"/>
    </source>
</evidence>
<feature type="chain" id="PRO_5046637015" evidence="1">
    <location>
        <begin position="22"/>
        <end position="305"/>
    </location>
</feature>
<dbReference type="EMBL" id="JBHUIT010000003">
    <property type="protein sequence ID" value="MFD2256146.1"/>
    <property type="molecule type" value="Genomic_DNA"/>
</dbReference>
<accession>A0ABW5D966</accession>
<protein>
    <submittedName>
        <fullName evidence="2">PmoA family protein</fullName>
    </submittedName>
</protein>
<evidence type="ECO:0000313" key="3">
    <source>
        <dbReference type="Proteomes" id="UP001597375"/>
    </source>
</evidence>
<keyword evidence="1" id="KW-0732">Signal</keyword>
<dbReference type="Pfam" id="PF14100">
    <property type="entry name" value="DUF6807"/>
    <property type="match status" value="1"/>
</dbReference>
<comment type="caution">
    <text evidence="2">The sequence shown here is derived from an EMBL/GenBank/DDBJ whole genome shotgun (WGS) entry which is preliminary data.</text>
</comment>
<dbReference type="Proteomes" id="UP001597375">
    <property type="component" value="Unassembled WGS sequence"/>
</dbReference>
<proteinExistence type="predicted"/>
<organism evidence="2 3">
    <name type="scientific">Luteolibacter algae</name>
    <dbReference type="NCBI Taxonomy" id="454151"/>
    <lineage>
        <taxon>Bacteria</taxon>
        <taxon>Pseudomonadati</taxon>
        <taxon>Verrucomicrobiota</taxon>
        <taxon>Verrucomicrobiia</taxon>
        <taxon>Verrucomicrobiales</taxon>
        <taxon>Verrucomicrobiaceae</taxon>
        <taxon>Luteolibacter</taxon>
    </lineage>
</organism>
<reference evidence="3" key="1">
    <citation type="journal article" date="2019" name="Int. J. Syst. Evol. Microbiol.">
        <title>The Global Catalogue of Microorganisms (GCM) 10K type strain sequencing project: providing services to taxonomists for standard genome sequencing and annotation.</title>
        <authorList>
            <consortium name="The Broad Institute Genomics Platform"/>
            <consortium name="The Broad Institute Genome Sequencing Center for Infectious Disease"/>
            <person name="Wu L."/>
            <person name="Ma J."/>
        </authorList>
    </citation>
    <scope>NUCLEOTIDE SEQUENCE [LARGE SCALE GENOMIC DNA]</scope>
    <source>
        <strain evidence="3">CGMCC 4.7106</strain>
    </source>
</reference>
<dbReference type="RefSeq" id="WP_386819118.1">
    <property type="nucleotide sequence ID" value="NZ_JBHUIT010000003.1"/>
</dbReference>
<name>A0ABW5D966_9BACT</name>